<evidence type="ECO:0000313" key="2">
    <source>
        <dbReference type="EMBL" id="KRT83503.1"/>
    </source>
</evidence>
<dbReference type="OrthoDB" id="8193942at2759"/>
<feature type="region of interest" description="Disordered" evidence="1">
    <location>
        <begin position="127"/>
        <end position="166"/>
    </location>
</feature>
<reference evidence="2 3" key="1">
    <citation type="submission" date="2015-09" db="EMBL/GenBank/DDBJ databases">
        <title>Draft genome of the scarab beetle Oryctes borbonicus.</title>
        <authorList>
            <person name="Meyer J.M."/>
            <person name="Markov G.V."/>
            <person name="Baskaran P."/>
            <person name="Herrmann M."/>
            <person name="Sommer R.J."/>
            <person name="Roedelsperger C."/>
        </authorList>
    </citation>
    <scope>NUCLEOTIDE SEQUENCE [LARGE SCALE GENOMIC DNA]</scope>
    <source>
        <strain evidence="2">OB123</strain>
        <tissue evidence="2">Whole animal</tissue>
    </source>
</reference>
<name>A0A0T6B827_9SCAR</name>
<dbReference type="EMBL" id="LJIG01009226">
    <property type="protein sequence ID" value="KRT83503.1"/>
    <property type="molecule type" value="Genomic_DNA"/>
</dbReference>
<feature type="compositionally biased region" description="Basic and acidic residues" evidence="1">
    <location>
        <begin position="152"/>
        <end position="166"/>
    </location>
</feature>
<sequence length="512" mass="58759">MYSFEQLDRETARLHQLLKMIQTNKYKADTVWNSFCMEMNKGNQKPQKKYFKKHPKTLSESSSEILSPRPKASCLIRKNLNTAKSANNIKFAEPTNNEDELTIETGSISSVEAVTIRQEYPLKRASKNKCANVSTMKSKDNTNRKRSKANKSSHDSIVNKKSSKELETTISGKVKEDVEKCNFEAKLQGIIEKSLNCMEDIRVQLDIGITPPDGLDDLERRKKRSSEFASRFSRNYLYQLNRQLSDLKKLLCPTSGRSSHQNSLLAKQKITSPYQTILQGLQAYLTHLPISTPMGVPDKIKELLKEVNTLCELQRSYTGIDINSNVKNNELLDIYEVRSRCLIEKIDDYYSTASVISLLQSQSKFSLLEQSKARKKSNIKSRYSMYTGMPTRKDAHWKRAAASLARKKYNVQSKYKTAYFKHRPPIEKQPVVKPVIKTKPIEKKSSTNIKIKPTIDDDNIKTLIEMEKEKTQKSAVKDPEIVGDNLVPLIEKLIDKLKEENKINLMTFWVML</sequence>
<evidence type="ECO:0000313" key="3">
    <source>
        <dbReference type="Proteomes" id="UP000051574"/>
    </source>
</evidence>
<proteinExistence type="predicted"/>
<keyword evidence="3" id="KW-1185">Reference proteome</keyword>
<evidence type="ECO:0000256" key="1">
    <source>
        <dbReference type="SAM" id="MobiDB-lite"/>
    </source>
</evidence>
<organism evidence="2 3">
    <name type="scientific">Oryctes borbonicus</name>
    <dbReference type="NCBI Taxonomy" id="1629725"/>
    <lineage>
        <taxon>Eukaryota</taxon>
        <taxon>Metazoa</taxon>
        <taxon>Ecdysozoa</taxon>
        <taxon>Arthropoda</taxon>
        <taxon>Hexapoda</taxon>
        <taxon>Insecta</taxon>
        <taxon>Pterygota</taxon>
        <taxon>Neoptera</taxon>
        <taxon>Endopterygota</taxon>
        <taxon>Coleoptera</taxon>
        <taxon>Polyphaga</taxon>
        <taxon>Scarabaeiformia</taxon>
        <taxon>Scarabaeidae</taxon>
        <taxon>Dynastinae</taxon>
        <taxon>Oryctes</taxon>
    </lineage>
</organism>
<protein>
    <submittedName>
        <fullName evidence="2">Uncharacterized protein</fullName>
    </submittedName>
</protein>
<accession>A0A0T6B827</accession>
<gene>
    <name evidence="2" type="ORF">AMK59_4540</name>
</gene>
<comment type="caution">
    <text evidence="2">The sequence shown here is derived from an EMBL/GenBank/DDBJ whole genome shotgun (WGS) entry which is preliminary data.</text>
</comment>
<dbReference type="Proteomes" id="UP000051574">
    <property type="component" value="Unassembled WGS sequence"/>
</dbReference>
<dbReference type="AlphaFoldDB" id="A0A0T6B827"/>